<evidence type="ECO:0000313" key="3">
    <source>
        <dbReference type="EMBL" id="KZT70676.1"/>
    </source>
</evidence>
<dbReference type="Proteomes" id="UP000076727">
    <property type="component" value="Unassembled WGS sequence"/>
</dbReference>
<sequence>MGVPLPSSVIILSWSRGDIICCWESTTLKAPVIEEARTNMVAAIQQETFRARGIHVKALAAFDRQPIDVSGPPSERTTDPRPRPSHKRELSAVNQAAPNLPKRHCSSEVGEHGQRPTTVYVVDDELENHPPSTCGSRLKASPNDVKPPQQLAAGSAVENMNVLRNGGNANTFSDGPASGMVNKDLEIKSTVGTTAAYGSATGAIPATSTSRAHGSDAGNLGSLVHQFNAELVARCLDANRRINDLVKMLDGRIKRQTELEITQIENKKQTSELAIQVSDREDRLRILQRQIDTMTEDVKLREEANEELACTLENLRVAHEDLQKRYNRATKRWSQDTREL</sequence>
<feature type="region of interest" description="Disordered" evidence="2">
    <location>
        <begin position="65"/>
        <end position="114"/>
    </location>
</feature>
<name>A0A165RFB0_9APHY</name>
<organism evidence="3 4">
    <name type="scientific">Daedalea quercina L-15889</name>
    <dbReference type="NCBI Taxonomy" id="1314783"/>
    <lineage>
        <taxon>Eukaryota</taxon>
        <taxon>Fungi</taxon>
        <taxon>Dikarya</taxon>
        <taxon>Basidiomycota</taxon>
        <taxon>Agaricomycotina</taxon>
        <taxon>Agaricomycetes</taxon>
        <taxon>Polyporales</taxon>
        <taxon>Fomitopsis</taxon>
    </lineage>
</organism>
<keyword evidence="1" id="KW-0175">Coiled coil</keyword>
<evidence type="ECO:0000256" key="2">
    <source>
        <dbReference type="SAM" id="MobiDB-lite"/>
    </source>
</evidence>
<dbReference type="EMBL" id="KV429050">
    <property type="protein sequence ID" value="KZT70676.1"/>
    <property type="molecule type" value="Genomic_DNA"/>
</dbReference>
<gene>
    <name evidence="3" type="ORF">DAEQUDRAFT_764542</name>
</gene>
<feature type="compositionally biased region" description="Basic and acidic residues" evidence="2">
    <location>
        <begin position="76"/>
        <end position="90"/>
    </location>
</feature>
<proteinExistence type="predicted"/>
<reference evidence="3 4" key="1">
    <citation type="journal article" date="2016" name="Mol. Biol. Evol.">
        <title>Comparative Genomics of Early-Diverging Mushroom-Forming Fungi Provides Insights into the Origins of Lignocellulose Decay Capabilities.</title>
        <authorList>
            <person name="Nagy L.G."/>
            <person name="Riley R."/>
            <person name="Tritt A."/>
            <person name="Adam C."/>
            <person name="Daum C."/>
            <person name="Floudas D."/>
            <person name="Sun H."/>
            <person name="Yadav J.S."/>
            <person name="Pangilinan J."/>
            <person name="Larsson K.H."/>
            <person name="Matsuura K."/>
            <person name="Barry K."/>
            <person name="Labutti K."/>
            <person name="Kuo R."/>
            <person name="Ohm R.A."/>
            <person name="Bhattacharya S.S."/>
            <person name="Shirouzu T."/>
            <person name="Yoshinaga Y."/>
            <person name="Martin F.M."/>
            <person name="Grigoriev I.V."/>
            <person name="Hibbett D.S."/>
        </authorList>
    </citation>
    <scope>NUCLEOTIDE SEQUENCE [LARGE SCALE GENOMIC DNA]</scope>
    <source>
        <strain evidence="3 4">L-15889</strain>
    </source>
</reference>
<accession>A0A165RFB0</accession>
<protein>
    <submittedName>
        <fullName evidence="3">Uncharacterized protein</fullName>
    </submittedName>
</protein>
<dbReference type="AlphaFoldDB" id="A0A165RFB0"/>
<feature type="coiled-coil region" evidence="1">
    <location>
        <begin position="254"/>
        <end position="332"/>
    </location>
</feature>
<evidence type="ECO:0000256" key="1">
    <source>
        <dbReference type="SAM" id="Coils"/>
    </source>
</evidence>
<evidence type="ECO:0000313" key="4">
    <source>
        <dbReference type="Proteomes" id="UP000076727"/>
    </source>
</evidence>
<feature type="compositionally biased region" description="Basic and acidic residues" evidence="2">
    <location>
        <begin position="105"/>
        <end position="114"/>
    </location>
</feature>
<keyword evidence="4" id="KW-1185">Reference proteome</keyword>